<dbReference type="InterPro" id="IPR004256">
    <property type="entry name" value="DUF234"/>
</dbReference>
<sequence>MNSLESIIFLVRVEGRKIYPYLENLMRLGFVERELPVGRKEKRDLYKIADAMLLTWFSIVYPNRGAIEAGIISWEDVEDDLQRVFSLRFEEVAKEFLIELNKAKELPLRFTRIGRWWHREEEIDIVALNERERKVLFVEVK</sequence>
<feature type="domain" description="DUF234" evidence="1">
    <location>
        <begin position="56"/>
        <end position="141"/>
    </location>
</feature>
<dbReference type="PANTHER" id="PTHR34704">
    <property type="entry name" value="ATPASE"/>
    <property type="match status" value="1"/>
</dbReference>
<dbReference type="GeneID" id="33322816"/>
<dbReference type="EMBL" id="LN999010">
    <property type="protein sequence ID" value="CUX77910.1"/>
    <property type="molecule type" value="Genomic_DNA"/>
</dbReference>
<dbReference type="Pfam" id="PF03008">
    <property type="entry name" value="DUF234"/>
    <property type="match status" value="1"/>
</dbReference>
<protein>
    <submittedName>
        <fullName evidence="2">Archaeal ATPase, fused to C-terminal DUF234 domain</fullName>
    </submittedName>
</protein>
<evidence type="ECO:0000259" key="1">
    <source>
        <dbReference type="Pfam" id="PF03008"/>
    </source>
</evidence>
<dbReference type="KEGG" id="tch:CHITON_1131"/>
<proteinExistence type="predicted"/>
<name>A0A160VSS2_9EURY</name>
<dbReference type="AlphaFoldDB" id="A0A160VSS2"/>
<gene>
    <name evidence="2" type="ORF">CHITON_1131</name>
</gene>
<dbReference type="STRING" id="54262.CHITON_1131"/>
<dbReference type="PANTHER" id="PTHR34704:SF1">
    <property type="entry name" value="ATPASE"/>
    <property type="match status" value="1"/>
</dbReference>
<organism evidence="2 3">
    <name type="scientific">Thermococcus chitonophagus</name>
    <dbReference type="NCBI Taxonomy" id="54262"/>
    <lineage>
        <taxon>Archaea</taxon>
        <taxon>Methanobacteriati</taxon>
        <taxon>Methanobacteriota</taxon>
        <taxon>Thermococci</taxon>
        <taxon>Thermococcales</taxon>
        <taxon>Thermococcaceae</taxon>
        <taxon>Thermococcus</taxon>
    </lineage>
</organism>
<dbReference type="RefSeq" id="WP_231963742.1">
    <property type="nucleotide sequence ID" value="NZ_CP015193.1"/>
</dbReference>
<accession>A0A160VSS2</accession>
<evidence type="ECO:0000313" key="2">
    <source>
        <dbReference type="EMBL" id="CUX77910.1"/>
    </source>
</evidence>
<evidence type="ECO:0000313" key="3">
    <source>
        <dbReference type="Proteomes" id="UP000093069"/>
    </source>
</evidence>
<reference evidence="3" key="1">
    <citation type="submission" date="2016-01" db="EMBL/GenBank/DDBJ databases">
        <authorList>
            <person name="Vorgias C.E."/>
        </authorList>
    </citation>
    <scope>NUCLEOTIDE SEQUENCE [LARGE SCALE GENOMIC DNA]</scope>
</reference>
<dbReference type="Proteomes" id="UP000093069">
    <property type="component" value="Chromosome I"/>
</dbReference>